<sequence>MRVMRSGDVDYIDIGVGEHFVIAVIHPADIVFFGKSHSFVIRPVTYGKQISSVFLQSGGCFVCDYTRAEYRPVVVFRNMLLLDTAVENKTSAGGFYMPSTEACLFKCVLYSRQ</sequence>
<gene>
    <name evidence="1" type="ORF">EUBSIR_01178</name>
</gene>
<accession>B0MMW6</accession>
<dbReference type="EMBL" id="ABCA03000044">
    <property type="protein sequence ID" value="EDS00896.1"/>
    <property type="molecule type" value="Genomic_DNA"/>
</dbReference>
<evidence type="ECO:0000313" key="2">
    <source>
        <dbReference type="Proteomes" id="UP000005326"/>
    </source>
</evidence>
<comment type="caution">
    <text evidence="1">The sequence shown here is derived from an EMBL/GenBank/DDBJ whole genome shotgun (WGS) entry which is preliminary data.</text>
</comment>
<dbReference type="Proteomes" id="UP000005326">
    <property type="component" value="Unassembled WGS sequence"/>
</dbReference>
<organism evidence="1 2">
    <name type="scientific">[Eubacterium] siraeum DSM 15702</name>
    <dbReference type="NCBI Taxonomy" id="428128"/>
    <lineage>
        <taxon>Bacteria</taxon>
        <taxon>Bacillati</taxon>
        <taxon>Bacillota</taxon>
        <taxon>Clostridia</taxon>
        <taxon>Eubacteriales</taxon>
        <taxon>Oscillospiraceae</taxon>
        <taxon>Oscillospiraceae incertae sedis</taxon>
    </lineage>
</organism>
<evidence type="ECO:0000313" key="1">
    <source>
        <dbReference type="EMBL" id="EDS00896.1"/>
    </source>
</evidence>
<keyword evidence="2" id="KW-1185">Reference proteome</keyword>
<protein>
    <submittedName>
        <fullName evidence="1">Uncharacterized protein</fullName>
    </submittedName>
</protein>
<proteinExistence type="predicted"/>
<dbReference type="AlphaFoldDB" id="B0MMW6"/>
<name>B0MMW6_9FIRM</name>
<reference evidence="1" key="1">
    <citation type="submission" date="2007-10" db="EMBL/GenBank/DDBJ databases">
        <authorList>
            <person name="Fulton L."/>
            <person name="Clifton S."/>
            <person name="Fulton B."/>
            <person name="Xu J."/>
            <person name="Minx P."/>
            <person name="Pepin K.H."/>
            <person name="Johnson M."/>
            <person name="Thiruvilangam P."/>
            <person name="Bhonagiri V."/>
            <person name="Nash W.E."/>
            <person name="Mardis E.R."/>
            <person name="Wilson R.K."/>
        </authorList>
    </citation>
    <scope>NUCLEOTIDE SEQUENCE [LARGE SCALE GENOMIC DNA]</scope>
    <source>
        <strain evidence="1">DSM 15702</strain>
    </source>
</reference>
<reference evidence="1" key="2">
    <citation type="submission" date="2014-06" db="EMBL/GenBank/DDBJ databases">
        <title>Draft genome sequence of Eubacterium siraeum (DSM 15702).</title>
        <authorList>
            <person name="Sudarsanam P."/>
            <person name="Ley R."/>
            <person name="Guruge J."/>
            <person name="Turnbaugh P.J."/>
            <person name="Mahowald M."/>
            <person name="Liep D."/>
            <person name="Gordon J."/>
        </authorList>
    </citation>
    <scope>NUCLEOTIDE SEQUENCE</scope>
    <source>
        <strain evidence="1">DSM 15702</strain>
    </source>
</reference>